<dbReference type="InterPro" id="IPR035919">
    <property type="entry name" value="EAL_sf"/>
</dbReference>
<feature type="domain" description="GGDEF" evidence="2">
    <location>
        <begin position="1"/>
        <end position="105"/>
    </location>
</feature>
<dbReference type="InterPro" id="IPR000160">
    <property type="entry name" value="GGDEF_dom"/>
</dbReference>
<accession>A0AAQ1JNG6</accession>
<comment type="caution">
    <text evidence="3">The sequence shown here is derived from an EMBL/GenBank/DDBJ whole genome shotgun (WGS) entry which is preliminary data.</text>
</comment>
<dbReference type="GO" id="GO:0071111">
    <property type="term" value="F:cyclic-guanylate-specific phosphodiesterase activity"/>
    <property type="evidence" value="ECO:0007669"/>
    <property type="project" value="InterPro"/>
</dbReference>
<organism evidence="3 4">
    <name type="scientific">Halopseudomonas aestusnigri</name>
    <dbReference type="NCBI Taxonomy" id="857252"/>
    <lineage>
        <taxon>Bacteria</taxon>
        <taxon>Pseudomonadati</taxon>
        <taxon>Pseudomonadota</taxon>
        <taxon>Gammaproteobacteria</taxon>
        <taxon>Pseudomonadales</taxon>
        <taxon>Pseudomonadaceae</taxon>
        <taxon>Halopseudomonas</taxon>
    </lineage>
</organism>
<dbReference type="InterPro" id="IPR050706">
    <property type="entry name" value="Cyclic-di-GMP_PDE-like"/>
</dbReference>
<dbReference type="CDD" id="cd01948">
    <property type="entry name" value="EAL"/>
    <property type="match status" value="1"/>
</dbReference>
<dbReference type="CDD" id="cd01949">
    <property type="entry name" value="GGDEF"/>
    <property type="match status" value="1"/>
</dbReference>
<dbReference type="Gene3D" id="3.20.20.450">
    <property type="entry name" value="EAL domain"/>
    <property type="match status" value="1"/>
</dbReference>
<dbReference type="EMBL" id="FNVE01000001">
    <property type="protein sequence ID" value="SEF47630.1"/>
    <property type="molecule type" value="Genomic_DNA"/>
</dbReference>
<dbReference type="SMART" id="SM00267">
    <property type="entry name" value="GGDEF"/>
    <property type="match status" value="1"/>
</dbReference>
<dbReference type="Pfam" id="PF00563">
    <property type="entry name" value="EAL"/>
    <property type="match status" value="1"/>
</dbReference>
<dbReference type="Pfam" id="PF00990">
    <property type="entry name" value="GGDEF"/>
    <property type="match status" value="1"/>
</dbReference>
<reference evidence="3 4" key="1">
    <citation type="submission" date="2016-10" db="EMBL/GenBank/DDBJ databases">
        <authorList>
            <person name="Varghese N."/>
            <person name="Submissions S."/>
        </authorList>
    </citation>
    <scope>NUCLEOTIDE SEQUENCE [LARGE SCALE GENOMIC DNA]</scope>
    <source>
        <strain evidence="3 4">CECT 8317</strain>
    </source>
</reference>
<sequence>MVELARRFEQALREGTLLVRHGGDEFVLLIATHADSTAAEERVGRQINAICANIAFSNMTFSPGCSIGVARYPEHGTTLDELLRAADVAMYEAKKERNTLRFFRTDLEEQYLYRVRIEQHLRGAETRGEIFLVYQPQVDQHGRMYGVEALVRWQSPVLGSVPPDAFIPIAEHSGLITTLGYHIIDRALADIAGLQQQTGKTFNLSINVSARQLMENGFIDQLLERIDSSLLGFEQICIEVTENLLIEDIEQIHHILTRAKDAGVRMSLDDFGTGYSSLSTLRSLPFHEVKIDKSFVDHVTDDKTALAMVQNIIAIGQNYGMTVLAEGVETEEQLQCLITCGCDHFQGYLFARPLTLDDLRACIARESLSPTQ</sequence>
<dbReference type="PROSITE" id="PS50883">
    <property type="entry name" value="EAL"/>
    <property type="match status" value="1"/>
</dbReference>
<dbReference type="InterPro" id="IPR029787">
    <property type="entry name" value="Nucleotide_cyclase"/>
</dbReference>
<dbReference type="SUPFAM" id="SSF141868">
    <property type="entry name" value="EAL domain-like"/>
    <property type="match status" value="1"/>
</dbReference>
<proteinExistence type="predicted"/>
<dbReference type="PANTHER" id="PTHR33121:SF70">
    <property type="entry name" value="SIGNALING PROTEIN YKOW"/>
    <property type="match status" value="1"/>
</dbReference>
<dbReference type="SUPFAM" id="SSF55073">
    <property type="entry name" value="Nucleotide cyclase"/>
    <property type="match status" value="1"/>
</dbReference>
<feature type="domain" description="EAL" evidence="1">
    <location>
        <begin position="114"/>
        <end position="367"/>
    </location>
</feature>
<dbReference type="NCBIfam" id="TIGR00254">
    <property type="entry name" value="GGDEF"/>
    <property type="match status" value="1"/>
</dbReference>
<gene>
    <name evidence="3" type="ORF">SAMN05216586_101141</name>
</gene>
<dbReference type="Proteomes" id="UP000243518">
    <property type="component" value="Unassembled WGS sequence"/>
</dbReference>
<dbReference type="PANTHER" id="PTHR33121">
    <property type="entry name" value="CYCLIC DI-GMP PHOSPHODIESTERASE PDEF"/>
    <property type="match status" value="1"/>
</dbReference>
<evidence type="ECO:0000313" key="3">
    <source>
        <dbReference type="EMBL" id="SEF47630.1"/>
    </source>
</evidence>
<dbReference type="InterPro" id="IPR043128">
    <property type="entry name" value="Rev_trsase/Diguanyl_cyclase"/>
</dbReference>
<evidence type="ECO:0000313" key="4">
    <source>
        <dbReference type="Proteomes" id="UP000243518"/>
    </source>
</evidence>
<dbReference type="InterPro" id="IPR001633">
    <property type="entry name" value="EAL_dom"/>
</dbReference>
<keyword evidence="4" id="KW-1185">Reference proteome</keyword>
<evidence type="ECO:0000259" key="2">
    <source>
        <dbReference type="PROSITE" id="PS50887"/>
    </source>
</evidence>
<dbReference type="Gene3D" id="3.30.70.270">
    <property type="match status" value="1"/>
</dbReference>
<dbReference type="AlphaFoldDB" id="A0AAQ1JNG6"/>
<dbReference type="SMART" id="SM00052">
    <property type="entry name" value="EAL"/>
    <property type="match status" value="1"/>
</dbReference>
<name>A0AAQ1JNG6_9GAMM</name>
<evidence type="ECO:0000259" key="1">
    <source>
        <dbReference type="PROSITE" id="PS50883"/>
    </source>
</evidence>
<dbReference type="PROSITE" id="PS50887">
    <property type="entry name" value="GGDEF"/>
    <property type="match status" value="1"/>
</dbReference>
<protein>
    <submittedName>
        <fullName evidence="3">Diguanylate cyclase (GGDEF) domain-containing protein</fullName>
    </submittedName>
</protein>